<dbReference type="InterPro" id="IPR036291">
    <property type="entry name" value="NAD(P)-bd_dom_sf"/>
</dbReference>
<keyword evidence="3" id="KW-1185">Reference proteome</keyword>
<dbReference type="InterPro" id="IPR008030">
    <property type="entry name" value="NmrA-like"/>
</dbReference>
<dbReference type="InterPro" id="IPR052718">
    <property type="entry name" value="NmrA-type_oxidoreductase"/>
</dbReference>
<sequence length="292" mass="30434">MTAPQRRRTRMIVVTGATGHLGRLVVAGLKEKVPADQIVAAVRSPEKAADLGVTVRKADYNDPSSLAAALEGADKVLLISGSEVGKRVPQHTAVVEAAKQAGVSLLVYTSAPKADTSPLILAPEHKATEEAIRAAGLPYTILRNGWYNENYEQTVQQAVQTGGFIGSAGEGRTASAARADYAAAAVAVLTGEGHENKIYELSGDVAWTRAELAETIAQVAGKPVTYTDLTPEQHKAALLEAGLPEGTAGFVVALDGNTKDGLLGEVTSDLHDLIGRPTTPIADTVAEIVKSL</sequence>
<feature type="domain" description="NmrA-like" evidence="1">
    <location>
        <begin position="10"/>
        <end position="244"/>
    </location>
</feature>
<name>A0ABP9QM00_9PSEU</name>
<evidence type="ECO:0000313" key="3">
    <source>
        <dbReference type="Proteomes" id="UP001500192"/>
    </source>
</evidence>
<dbReference type="EMBL" id="BAABIB010000072">
    <property type="protein sequence ID" value="GAA5164116.1"/>
    <property type="molecule type" value="Genomic_DNA"/>
</dbReference>
<evidence type="ECO:0000259" key="1">
    <source>
        <dbReference type="Pfam" id="PF05368"/>
    </source>
</evidence>
<dbReference type="Pfam" id="PF05368">
    <property type="entry name" value="NmrA"/>
    <property type="match status" value="1"/>
</dbReference>
<organism evidence="2 3">
    <name type="scientific">Amycolatopsis dongchuanensis</name>
    <dbReference type="NCBI Taxonomy" id="1070866"/>
    <lineage>
        <taxon>Bacteria</taxon>
        <taxon>Bacillati</taxon>
        <taxon>Actinomycetota</taxon>
        <taxon>Actinomycetes</taxon>
        <taxon>Pseudonocardiales</taxon>
        <taxon>Pseudonocardiaceae</taxon>
        <taxon>Amycolatopsis</taxon>
    </lineage>
</organism>
<dbReference type="CDD" id="cd05269">
    <property type="entry name" value="TMR_SDR_a"/>
    <property type="match status" value="1"/>
</dbReference>
<protein>
    <submittedName>
        <fullName evidence="2">SDR family oxidoreductase</fullName>
    </submittedName>
</protein>
<gene>
    <name evidence="2" type="ORF">GCM10023214_33110</name>
</gene>
<dbReference type="PANTHER" id="PTHR47129:SF1">
    <property type="entry name" value="NMRA-LIKE DOMAIN-CONTAINING PROTEIN"/>
    <property type="match status" value="1"/>
</dbReference>
<dbReference type="SUPFAM" id="SSF51735">
    <property type="entry name" value="NAD(P)-binding Rossmann-fold domains"/>
    <property type="match status" value="1"/>
</dbReference>
<accession>A0ABP9QM00</accession>
<comment type="caution">
    <text evidence="2">The sequence shown here is derived from an EMBL/GenBank/DDBJ whole genome shotgun (WGS) entry which is preliminary data.</text>
</comment>
<proteinExistence type="predicted"/>
<dbReference type="PANTHER" id="PTHR47129">
    <property type="entry name" value="QUINONE OXIDOREDUCTASE 2"/>
    <property type="match status" value="1"/>
</dbReference>
<dbReference type="Gene3D" id="3.90.25.10">
    <property type="entry name" value="UDP-galactose 4-epimerase, domain 1"/>
    <property type="match status" value="1"/>
</dbReference>
<reference evidence="3" key="1">
    <citation type="journal article" date="2019" name="Int. J. Syst. Evol. Microbiol.">
        <title>The Global Catalogue of Microorganisms (GCM) 10K type strain sequencing project: providing services to taxonomists for standard genome sequencing and annotation.</title>
        <authorList>
            <consortium name="The Broad Institute Genomics Platform"/>
            <consortium name="The Broad Institute Genome Sequencing Center for Infectious Disease"/>
            <person name="Wu L."/>
            <person name="Ma J."/>
        </authorList>
    </citation>
    <scope>NUCLEOTIDE SEQUENCE [LARGE SCALE GENOMIC DNA]</scope>
    <source>
        <strain evidence="3">JCM 18054</strain>
    </source>
</reference>
<dbReference type="Proteomes" id="UP001500192">
    <property type="component" value="Unassembled WGS sequence"/>
</dbReference>
<dbReference type="Gene3D" id="3.40.50.720">
    <property type="entry name" value="NAD(P)-binding Rossmann-like Domain"/>
    <property type="match status" value="1"/>
</dbReference>
<evidence type="ECO:0000313" key="2">
    <source>
        <dbReference type="EMBL" id="GAA5164116.1"/>
    </source>
</evidence>